<evidence type="ECO:0000313" key="2">
    <source>
        <dbReference type="EMBL" id="PNX88080.1"/>
    </source>
</evidence>
<proteinExistence type="predicted"/>
<evidence type="ECO:0000313" key="3">
    <source>
        <dbReference type="Proteomes" id="UP000236291"/>
    </source>
</evidence>
<dbReference type="AlphaFoldDB" id="A0A2K3MBC3"/>
<feature type="region of interest" description="Disordered" evidence="1">
    <location>
        <begin position="1"/>
        <end position="32"/>
    </location>
</feature>
<feature type="region of interest" description="Disordered" evidence="1">
    <location>
        <begin position="99"/>
        <end position="118"/>
    </location>
</feature>
<sequence>PLLPFSNLERGARDNKLATRGSNSFKSKPGGVVSKEVVKNNVNQLFEAHTQRPNGTEQGGRLEKNEGVEVVQIGSIEGVKDAAQSLDQPILQQVVQPNMARPPNWTAPSINKSSSSQQNKVVLVDNEAFVDASEYGSVGSVDSDMEIVEETPSLTQ</sequence>
<evidence type="ECO:0000256" key="1">
    <source>
        <dbReference type="SAM" id="MobiDB-lite"/>
    </source>
</evidence>
<reference evidence="2 3" key="2">
    <citation type="journal article" date="2017" name="Front. Plant Sci.">
        <title>Gene Classification and Mining of Molecular Markers Useful in Red Clover (Trifolium pratense) Breeding.</title>
        <authorList>
            <person name="Istvanek J."/>
            <person name="Dluhosova J."/>
            <person name="Dluhos P."/>
            <person name="Patkova L."/>
            <person name="Nedelnik J."/>
            <person name="Repkova J."/>
        </authorList>
    </citation>
    <scope>NUCLEOTIDE SEQUENCE [LARGE SCALE GENOMIC DNA]</scope>
    <source>
        <strain evidence="3">cv. Tatra</strain>
        <tissue evidence="2">Young leaves</tissue>
    </source>
</reference>
<organism evidence="2 3">
    <name type="scientific">Trifolium pratense</name>
    <name type="common">Red clover</name>
    <dbReference type="NCBI Taxonomy" id="57577"/>
    <lineage>
        <taxon>Eukaryota</taxon>
        <taxon>Viridiplantae</taxon>
        <taxon>Streptophyta</taxon>
        <taxon>Embryophyta</taxon>
        <taxon>Tracheophyta</taxon>
        <taxon>Spermatophyta</taxon>
        <taxon>Magnoliopsida</taxon>
        <taxon>eudicotyledons</taxon>
        <taxon>Gunneridae</taxon>
        <taxon>Pentapetalae</taxon>
        <taxon>rosids</taxon>
        <taxon>fabids</taxon>
        <taxon>Fabales</taxon>
        <taxon>Fabaceae</taxon>
        <taxon>Papilionoideae</taxon>
        <taxon>50 kb inversion clade</taxon>
        <taxon>NPAAA clade</taxon>
        <taxon>Hologalegina</taxon>
        <taxon>IRL clade</taxon>
        <taxon>Trifolieae</taxon>
        <taxon>Trifolium</taxon>
    </lineage>
</organism>
<protein>
    <submittedName>
        <fullName evidence="2">Uncharacterized protein</fullName>
    </submittedName>
</protein>
<accession>A0A2K3MBC3</accession>
<dbReference type="EMBL" id="ASHM01055532">
    <property type="protein sequence ID" value="PNX88080.1"/>
    <property type="molecule type" value="Genomic_DNA"/>
</dbReference>
<feature type="non-terminal residue" evidence="2">
    <location>
        <position position="1"/>
    </location>
</feature>
<dbReference type="Proteomes" id="UP000236291">
    <property type="component" value="Unassembled WGS sequence"/>
</dbReference>
<name>A0A2K3MBC3_TRIPR</name>
<gene>
    <name evidence="2" type="ORF">L195_g044180</name>
</gene>
<reference evidence="2 3" key="1">
    <citation type="journal article" date="2014" name="Am. J. Bot.">
        <title>Genome assembly and annotation for red clover (Trifolium pratense; Fabaceae).</title>
        <authorList>
            <person name="Istvanek J."/>
            <person name="Jaros M."/>
            <person name="Krenek A."/>
            <person name="Repkova J."/>
        </authorList>
    </citation>
    <scope>NUCLEOTIDE SEQUENCE [LARGE SCALE GENOMIC DNA]</scope>
    <source>
        <strain evidence="3">cv. Tatra</strain>
        <tissue evidence="2">Young leaves</tissue>
    </source>
</reference>
<comment type="caution">
    <text evidence="2">The sequence shown here is derived from an EMBL/GenBank/DDBJ whole genome shotgun (WGS) entry which is preliminary data.</text>
</comment>